<gene>
    <name evidence="5" type="ordered locus">SpiGrapes_1877</name>
</gene>
<feature type="domain" description="HTH lacI-type" evidence="4">
    <location>
        <begin position="4"/>
        <end position="59"/>
    </location>
</feature>
<dbReference type="Pfam" id="PF00356">
    <property type="entry name" value="LacI"/>
    <property type="match status" value="1"/>
</dbReference>
<evidence type="ECO:0000256" key="1">
    <source>
        <dbReference type="ARBA" id="ARBA00023015"/>
    </source>
</evidence>
<keyword evidence="6" id="KW-1185">Reference proteome</keyword>
<keyword evidence="1" id="KW-0805">Transcription regulation</keyword>
<dbReference type="InterPro" id="IPR010982">
    <property type="entry name" value="Lambda_DNA-bd_dom_sf"/>
</dbReference>
<dbReference type="AlphaFoldDB" id="G8QYP4"/>
<evidence type="ECO:0000256" key="2">
    <source>
        <dbReference type="ARBA" id="ARBA00023125"/>
    </source>
</evidence>
<protein>
    <submittedName>
        <fullName evidence="5">Transcriptional regulator</fullName>
    </submittedName>
</protein>
<dbReference type="Gene3D" id="3.40.50.2300">
    <property type="match status" value="2"/>
</dbReference>
<dbReference type="GO" id="GO:0003700">
    <property type="term" value="F:DNA-binding transcription factor activity"/>
    <property type="evidence" value="ECO:0007669"/>
    <property type="project" value="TreeGrafter"/>
</dbReference>
<dbReference type="Proteomes" id="UP000005632">
    <property type="component" value="Chromosome"/>
</dbReference>
<dbReference type="KEGG" id="sgp:SpiGrapes_1877"/>
<dbReference type="HOGENOM" id="CLU_037628_6_0_12"/>
<dbReference type="STRING" id="158190.SpiGrapes_1877"/>
<sequence length="343" mass="38924">MAKPTLKIIAEQAGVSVTLVSLVLNNKPTRVSEITRQRIFAVAKENNYVPNKLASALKSKRSHILGIVVPYTPFGFFSELIYYVEQSAWARGYSAITINTFNDSQKEFESLRLYQSGLFDGMLIASLSETSEAKGNYQDMLNARFPFVFVDRYAKGISVPIVSSDHFQIAYSMTSQILKKKHPRNILFLNREGQPLNTTLILRREGYRKAMIDAHLMPWEVSFSLRGGEHKADTTLTEVLDNLKEEPEAIFLYSGFYMPYLLKSLDASRFRDCTPEFLTVDGFSVTQDLVVQKGVLDCVANHLLFTIQDTQQIAERAVETLVMQIEKGEKVSVPYIPAMSFWR</sequence>
<organism evidence="5 6">
    <name type="scientific">Sphaerochaeta pleomorpha (strain ATCC BAA-1885 / DSM 22778 / Grapes)</name>
    <dbReference type="NCBI Taxonomy" id="158190"/>
    <lineage>
        <taxon>Bacteria</taxon>
        <taxon>Pseudomonadati</taxon>
        <taxon>Spirochaetota</taxon>
        <taxon>Spirochaetia</taxon>
        <taxon>Spirochaetales</taxon>
        <taxon>Sphaerochaetaceae</taxon>
        <taxon>Sphaerochaeta</taxon>
    </lineage>
</organism>
<keyword evidence="2" id="KW-0238">DNA-binding</keyword>
<dbReference type="PROSITE" id="PS50932">
    <property type="entry name" value="HTH_LACI_2"/>
    <property type="match status" value="1"/>
</dbReference>
<dbReference type="Gene3D" id="1.10.260.40">
    <property type="entry name" value="lambda repressor-like DNA-binding domains"/>
    <property type="match status" value="1"/>
</dbReference>
<dbReference type="Pfam" id="PF00532">
    <property type="entry name" value="Peripla_BP_1"/>
    <property type="match status" value="1"/>
</dbReference>
<evidence type="ECO:0000313" key="6">
    <source>
        <dbReference type="Proteomes" id="UP000005632"/>
    </source>
</evidence>
<evidence type="ECO:0000256" key="3">
    <source>
        <dbReference type="ARBA" id="ARBA00023163"/>
    </source>
</evidence>
<dbReference type="PANTHER" id="PTHR30146">
    <property type="entry name" value="LACI-RELATED TRANSCRIPTIONAL REPRESSOR"/>
    <property type="match status" value="1"/>
</dbReference>
<dbReference type="SMART" id="SM00354">
    <property type="entry name" value="HTH_LACI"/>
    <property type="match status" value="1"/>
</dbReference>
<dbReference type="GO" id="GO:0000976">
    <property type="term" value="F:transcription cis-regulatory region binding"/>
    <property type="evidence" value="ECO:0007669"/>
    <property type="project" value="TreeGrafter"/>
</dbReference>
<dbReference type="SUPFAM" id="SSF53822">
    <property type="entry name" value="Periplasmic binding protein-like I"/>
    <property type="match status" value="1"/>
</dbReference>
<dbReference type="InterPro" id="IPR001761">
    <property type="entry name" value="Peripla_BP/Lac1_sug-bd_dom"/>
</dbReference>
<dbReference type="CDD" id="cd01392">
    <property type="entry name" value="HTH_LacI"/>
    <property type="match status" value="1"/>
</dbReference>
<dbReference type="InterPro" id="IPR028082">
    <property type="entry name" value="Peripla_BP_I"/>
</dbReference>
<dbReference type="PANTHER" id="PTHR30146:SF109">
    <property type="entry name" value="HTH-TYPE TRANSCRIPTIONAL REGULATOR GALS"/>
    <property type="match status" value="1"/>
</dbReference>
<dbReference type="InterPro" id="IPR000843">
    <property type="entry name" value="HTH_LacI"/>
</dbReference>
<accession>G8QYP4</accession>
<keyword evidence="3" id="KW-0804">Transcription</keyword>
<dbReference type="RefSeq" id="WP_014270514.1">
    <property type="nucleotide sequence ID" value="NC_016633.1"/>
</dbReference>
<proteinExistence type="predicted"/>
<dbReference type="OrthoDB" id="308642at2"/>
<dbReference type="EMBL" id="CP003155">
    <property type="protein sequence ID" value="AEV29671.1"/>
    <property type="molecule type" value="Genomic_DNA"/>
</dbReference>
<dbReference type="SUPFAM" id="SSF47413">
    <property type="entry name" value="lambda repressor-like DNA-binding domains"/>
    <property type="match status" value="1"/>
</dbReference>
<dbReference type="eggNOG" id="COG1609">
    <property type="taxonomic scope" value="Bacteria"/>
</dbReference>
<evidence type="ECO:0000313" key="5">
    <source>
        <dbReference type="EMBL" id="AEV29671.1"/>
    </source>
</evidence>
<dbReference type="CDD" id="cd06267">
    <property type="entry name" value="PBP1_LacI_sugar_binding-like"/>
    <property type="match status" value="1"/>
</dbReference>
<reference evidence="5 6" key="1">
    <citation type="submission" date="2011-11" db="EMBL/GenBank/DDBJ databases">
        <title>Complete sequence of Spirochaeta sp. grapes.</title>
        <authorList>
            <consortium name="US DOE Joint Genome Institute"/>
            <person name="Lucas S."/>
            <person name="Han J."/>
            <person name="Lapidus A."/>
            <person name="Cheng J.-F."/>
            <person name="Goodwin L."/>
            <person name="Pitluck S."/>
            <person name="Peters L."/>
            <person name="Ovchinnikova G."/>
            <person name="Munk A.C."/>
            <person name="Detter J.C."/>
            <person name="Han C."/>
            <person name="Tapia R."/>
            <person name="Land M."/>
            <person name="Hauser L."/>
            <person name="Kyrpides N."/>
            <person name="Ivanova N."/>
            <person name="Pagani I."/>
            <person name="Ritalahtilisa K."/>
            <person name="Loeffler F."/>
            <person name="Woyke T."/>
        </authorList>
    </citation>
    <scope>NUCLEOTIDE SEQUENCE [LARGE SCALE GENOMIC DNA]</scope>
    <source>
        <strain evidence="6">ATCC BAA-1885 / DSM 22778 / Grapes</strain>
    </source>
</reference>
<name>G8QYP4_SPHPG</name>
<evidence type="ECO:0000259" key="4">
    <source>
        <dbReference type="PROSITE" id="PS50932"/>
    </source>
</evidence>